<dbReference type="AlphaFoldDB" id="A8ZU46"/>
<feature type="domain" description="Putative regulatory protein FmdB zinc ribbon" evidence="1">
    <location>
        <begin position="1"/>
        <end position="41"/>
    </location>
</feature>
<dbReference type="eggNOG" id="COG2331">
    <property type="taxonomic scope" value="Bacteria"/>
</dbReference>
<evidence type="ECO:0000259" key="1">
    <source>
        <dbReference type="SMART" id="SM00834"/>
    </source>
</evidence>
<reference evidence="2 3" key="1">
    <citation type="submission" date="2007-10" db="EMBL/GenBank/DDBJ databases">
        <title>Complete sequence of Desulfococcus oleovorans Hxd3.</title>
        <authorList>
            <consortium name="US DOE Joint Genome Institute"/>
            <person name="Copeland A."/>
            <person name="Lucas S."/>
            <person name="Lapidus A."/>
            <person name="Barry K."/>
            <person name="Glavina del Rio T."/>
            <person name="Dalin E."/>
            <person name="Tice H."/>
            <person name="Pitluck S."/>
            <person name="Kiss H."/>
            <person name="Brettin T."/>
            <person name="Bruce D."/>
            <person name="Detter J.C."/>
            <person name="Han C."/>
            <person name="Schmutz J."/>
            <person name="Larimer F."/>
            <person name="Land M."/>
            <person name="Hauser L."/>
            <person name="Kyrpides N."/>
            <person name="Kim E."/>
            <person name="Wawrik B."/>
            <person name="Richardson P."/>
        </authorList>
    </citation>
    <scope>NUCLEOTIDE SEQUENCE [LARGE SCALE GENOMIC DNA]</scope>
    <source>
        <strain evidence="3">DSM 6200 / JCM 39069 / Hxd3</strain>
    </source>
</reference>
<keyword evidence="3" id="KW-1185">Reference proteome</keyword>
<evidence type="ECO:0000313" key="2">
    <source>
        <dbReference type="EMBL" id="ABW66358.1"/>
    </source>
</evidence>
<dbReference type="PANTHER" id="PTHR34404">
    <property type="entry name" value="REGULATORY PROTEIN, FMDB FAMILY"/>
    <property type="match status" value="1"/>
</dbReference>
<evidence type="ECO:0000313" key="3">
    <source>
        <dbReference type="Proteomes" id="UP000008561"/>
    </source>
</evidence>
<sequence>MPIYEYECTKCGKIHEAWQKINDKPLQRCDACSGKLHKLISHSAFHLKGSGWYVTDYSGGAKPGASTCQACESTPAASKEKSGSSKDK</sequence>
<dbReference type="PANTHER" id="PTHR34404:SF2">
    <property type="entry name" value="CONSERVED SERINE RICH PROTEIN"/>
    <property type="match status" value="1"/>
</dbReference>
<dbReference type="RefSeq" id="WP_012173977.1">
    <property type="nucleotide sequence ID" value="NC_009943.1"/>
</dbReference>
<dbReference type="EMBL" id="CP000859">
    <property type="protein sequence ID" value="ABW66358.1"/>
    <property type="molecule type" value="Genomic_DNA"/>
</dbReference>
<dbReference type="STRING" id="96561.Dole_0548"/>
<dbReference type="KEGG" id="dol:Dole_0548"/>
<accession>A8ZU46</accession>
<dbReference type="OrthoDB" id="9813321at2"/>
<proteinExistence type="predicted"/>
<gene>
    <name evidence="2" type="ordered locus">Dole_0548</name>
</gene>
<dbReference type="NCBIfam" id="TIGR02605">
    <property type="entry name" value="CxxC_CxxC_SSSS"/>
    <property type="match status" value="1"/>
</dbReference>
<protein>
    <submittedName>
        <fullName evidence="2">Putative regulatory protein, FmdB family</fullName>
    </submittedName>
</protein>
<dbReference type="Pfam" id="PF09723">
    <property type="entry name" value="Zn_ribbon_8"/>
    <property type="match status" value="1"/>
</dbReference>
<dbReference type="InterPro" id="IPR013429">
    <property type="entry name" value="Regulatory_FmdB_Zinc_ribbon"/>
</dbReference>
<dbReference type="HOGENOM" id="CLU_136025_3_1_7"/>
<dbReference type="Proteomes" id="UP000008561">
    <property type="component" value="Chromosome"/>
</dbReference>
<organism evidence="2 3">
    <name type="scientific">Desulfosudis oleivorans (strain DSM 6200 / JCM 39069 / Hxd3)</name>
    <name type="common">Desulfococcus oleovorans</name>
    <dbReference type="NCBI Taxonomy" id="96561"/>
    <lineage>
        <taxon>Bacteria</taxon>
        <taxon>Pseudomonadati</taxon>
        <taxon>Thermodesulfobacteriota</taxon>
        <taxon>Desulfobacteria</taxon>
        <taxon>Desulfobacterales</taxon>
        <taxon>Desulfosudaceae</taxon>
        <taxon>Desulfosudis</taxon>
    </lineage>
</organism>
<name>A8ZU46_DESOH</name>
<dbReference type="SMART" id="SM00834">
    <property type="entry name" value="CxxC_CXXC_SSSS"/>
    <property type="match status" value="1"/>
</dbReference>